<organism evidence="7 8">
    <name type="scientific">Plectus sambesii</name>
    <dbReference type="NCBI Taxonomy" id="2011161"/>
    <lineage>
        <taxon>Eukaryota</taxon>
        <taxon>Metazoa</taxon>
        <taxon>Ecdysozoa</taxon>
        <taxon>Nematoda</taxon>
        <taxon>Chromadorea</taxon>
        <taxon>Plectida</taxon>
        <taxon>Plectina</taxon>
        <taxon>Plectoidea</taxon>
        <taxon>Plectidae</taxon>
        <taxon>Plectus</taxon>
    </lineage>
</organism>
<dbReference type="WBParaSite" id="PSAMB.scaffold615size45621.g7463.t1">
    <property type="protein sequence ID" value="PSAMB.scaffold615size45621.g7463.t1"/>
    <property type="gene ID" value="PSAMB.scaffold615size45621.g7463"/>
</dbReference>
<name>A0A914X2I2_9BILA</name>
<dbReference type="GO" id="GO:0007168">
    <property type="term" value="P:receptor guanylyl cyclase signaling pathway"/>
    <property type="evidence" value="ECO:0007669"/>
    <property type="project" value="TreeGrafter"/>
</dbReference>
<evidence type="ECO:0000256" key="4">
    <source>
        <dbReference type="ARBA" id="ARBA00023239"/>
    </source>
</evidence>
<dbReference type="InterPro" id="IPR000719">
    <property type="entry name" value="Prot_kinase_dom"/>
</dbReference>
<dbReference type="SUPFAM" id="SSF56112">
    <property type="entry name" value="Protein kinase-like (PK-like)"/>
    <property type="match status" value="1"/>
</dbReference>
<evidence type="ECO:0000256" key="5">
    <source>
        <dbReference type="ARBA" id="ARBA00023293"/>
    </source>
</evidence>
<dbReference type="GO" id="GO:0001653">
    <property type="term" value="F:peptide receptor activity"/>
    <property type="evidence" value="ECO:0007669"/>
    <property type="project" value="TreeGrafter"/>
</dbReference>
<dbReference type="Proteomes" id="UP000887566">
    <property type="component" value="Unplaced"/>
</dbReference>
<dbReference type="PROSITE" id="PS50011">
    <property type="entry name" value="PROTEIN_KINASE_DOM"/>
    <property type="match status" value="1"/>
</dbReference>
<feature type="domain" description="Protein kinase" evidence="6">
    <location>
        <begin position="1"/>
        <end position="166"/>
    </location>
</feature>
<sequence>MDFLHHSRIGSHGRLKSSNCIVDARWVIRLSSFGLHQFRDNETPNTEGIQEGRELLWTSPELLRAQMNLALASVIWIQKSDIYSYAILLYEIFGRAGPWGDEVTDPKDIAERVKNPKDPRKPFRPDMKTIADAPKIIKETVAASWAEAPEQRPNFAQIRRKLRPITKGIKKTVVENMVKMMEKYTSKLEGVIELRSHELDLERKKSEKLLKMMLPESVADSLRVGINVDAE</sequence>
<dbReference type="PANTHER" id="PTHR11920">
    <property type="entry name" value="GUANYLYL CYCLASE"/>
    <property type="match status" value="1"/>
</dbReference>
<accession>A0A914X2I2</accession>
<dbReference type="EC" id="4.6.1.2" evidence="2"/>
<dbReference type="GO" id="GO:0004383">
    <property type="term" value="F:guanylate cyclase activity"/>
    <property type="evidence" value="ECO:0007669"/>
    <property type="project" value="UniProtKB-EC"/>
</dbReference>
<dbReference type="Gene3D" id="1.10.510.10">
    <property type="entry name" value="Transferase(Phosphotransferase) domain 1"/>
    <property type="match status" value="1"/>
</dbReference>
<proteinExistence type="predicted"/>
<dbReference type="InterPro" id="IPR011009">
    <property type="entry name" value="Kinase-like_dom_sf"/>
</dbReference>
<keyword evidence="7" id="KW-1185">Reference proteome</keyword>
<protein>
    <recommendedName>
        <fullName evidence="2">guanylate cyclase</fullName>
        <ecNumber evidence="2">4.6.1.2</ecNumber>
    </recommendedName>
</protein>
<dbReference type="GO" id="GO:0005886">
    <property type="term" value="C:plasma membrane"/>
    <property type="evidence" value="ECO:0007669"/>
    <property type="project" value="TreeGrafter"/>
</dbReference>
<evidence type="ECO:0000256" key="2">
    <source>
        <dbReference type="ARBA" id="ARBA00012202"/>
    </source>
</evidence>
<keyword evidence="5" id="KW-0141">cGMP biosynthesis</keyword>
<evidence type="ECO:0000256" key="3">
    <source>
        <dbReference type="ARBA" id="ARBA00022741"/>
    </source>
</evidence>
<dbReference type="GO" id="GO:0004016">
    <property type="term" value="F:adenylate cyclase activity"/>
    <property type="evidence" value="ECO:0007669"/>
    <property type="project" value="TreeGrafter"/>
</dbReference>
<dbReference type="GO" id="GO:0004672">
    <property type="term" value="F:protein kinase activity"/>
    <property type="evidence" value="ECO:0007669"/>
    <property type="project" value="InterPro"/>
</dbReference>
<dbReference type="GO" id="GO:0005524">
    <property type="term" value="F:ATP binding"/>
    <property type="evidence" value="ECO:0007669"/>
    <property type="project" value="InterPro"/>
</dbReference>
<dbReference type="Pfam" id="PF07714">
    <property type="entry name" value="PK_Tyr_Ser-Thr"/>
    <property type="match status" value="1"/>
</dbReference>
<keyword evidence="4" id="KW-0456">Lyase</keyword>
<dbReference type="PANTHER" id="PTHR11920:SF436">
    <property type="entry name" value="RECEPTOR-TYPE GUANYLATE CYCLASE GCY-15-RELATED"/>
    <property type="match status" value="1"/>
</dbReference>
<dbReference type="InterPro" id="IPR001245">
    <property type="entry name" value="Ser-Thr/Tyr_kinase_cat_dom"/>
</dbReference>
<evidence type="ECO:0000313" key="8">
    <source>
        <dbReference type="WBParaSite" id="PSAMB.scaffold615size45621.g7463.t1"/>
    </source>
</evidence>
<evidence type="ECO:0000259" key="6">
    <source>
        <dbReference type="PROSITE" id="PS50011"/>
    </source>
</evidence>
<comment type="catalytic activity">
    <reaction evidence="1">
        <text>GTP = 3',5'-cyclic GMP + diphosphate</text>
        <dbReference type="Rhea" id="RHEA:13665"/>
        <dbReference type="ChEBI" id="CHEBI:33019"/>
        <dbReference type="ChEBI" id="CHEBI:37565"/>
        <dbReference type="ChEBI" id="CHEBI:57746"/>
        <dbReference type="EC" id="4.6.1.2"/>
    </reaction>
</comment>
<dbReference type="AlphaFoldDB" id="A0A914X2I2"/>
<reference evidence="8" key="1">
    <citation type="submission" date="2022-11" db="UniProtKB">
        <authorList>
            <consortium name="WormBaseParasite"/>
        </authorList>
    </citation>
    <scope>IDENTIFICATION</scope>
</reference>
<evidence type="ECO:0000313" key="7">
    <source>
        <dbReference type="Proteomes" id="UP000887566"/>
    </source>
</evidence>
<dbReference type="InterPro" id="IPR050401">
    <property type="entry name" value="Cyclic_nucleotide_synthase"/>
</dbReference>
<keyword evidence="3" id="KW-0547">Nucleotide-binding</keyword>
<evidence type="ECO:0000256" key="1">
    <source>
        <dbReference type="ARBA" id="ARBA00001436"/>
    </source>
</evidence>